<dbReference type="OrthoDB" id="8188035at2759"/>
<accession>A0A9Q0N0Q0</accession>
<gene>
    <name evidence="3" type="primary">CUO6_1</name>
    <name evidence="3" type="ORF">Bhyg_06492</name>
</gene>
<dbReference type="PROSITE" id="PS51155">
    <property type="entry name" value="CHIT_BIND_RR_2"/>
    <property type="match status" value="1"/>
</dbReference>
<feature type="compositionally biased region" description="Basic and acidic residues" evidence="2">
    <location>
        <begin position="152"/>
        <end position="169"/>
    </location>
</feature>
<dbReference type="EMBL" id="WJQU01000002">
    <property type="protein sequence ID" value="KAJ6641553.1"/>
    <property type="molecule type" value="Genomic_DNA"/>
</dbReference>
<keyword evidence="1" id="KW-0193">Cuticle</keyword>
<comment type="caution">
    <text evidence="3">The sequence shown here is derived from an EMBL/GenBank/DDBJ whole genome shotgun (WGS) entry which is preliminary data.</text>
</comment>
<dbReference type="PANTHER" id="PTHR10380:SF236">
    <property type="entry name" value="PUPAL CUTICLE PROTEIN EDG-84A-LIKE PROTEIN"/>
    <property type="match status" value="1"/>
</dbReference>
<dbReference type="GO" id="GO:0008010">
    <property type="term" value="F:structural constituent of chitin-based larval cuticle"/>
    <property type="evidence" value="ECO:0007669"/>
    <property type="project" value="TreeGrafter"/>
</dbReference>
<keyword evidence="4" id="KW-1185">Reference proteome</keyword>
<dbReference type="Proteomes" id="UP001151699">
    <property type="component" value="Chromosome B"/>
</dbReference>
<dbReference type="InterPro" id="IPR000618">
    <property type="entry name" value="Insect_cuticle"/>
</dbReference>
<organism evidence="3 4">
    <name type="scientific">Pseudolycoriella hygida</name>
    <dbReference type="NCBI Taxonomy" id="35572"/>
    <lineage>
        <taxon>Eukaryota</taxon>
        <taxon>Metazoa</taxon>
        <taxon>Ecdysozoa</taxon>
        <taxon>Arthropoda</taxon>
        <taxon>Hexapoda</taxon>
        <taxon>Insecta</taxon>
        <taxon>Pterygota</taxon>
        <taxon>Neoptera</taxon>
        <taxon>Endopterygota</taxon>
        <taxon>Diptera</taxon>
        <taxon>Nematocera</taxon>
        <taxon>Sciaroidea</taxon>
        <taxon>Sciaridae</taxon>
        <taxon>Pseudolycoriella</taxon>
    </lineage>
</organism>
<evidence type="ECO:0000313" key="4">
    <source>
        <dbReference type="Proteomes" id="UP001151699"/>
    </source>
</evidence>
<reference evidence="3" key="1">
    <citation type="submission" date="2022-07" db="EMBL/GenBank/DDBJ databases">
        <authorList>
            <person name="Trinca V."/>
            <person name="Uliana J.V.C."/>
            <person name="Torres T.T."/>
            <person name="Ward R.J."/>
            <person name="Monesi N."/>
        </authorList>
    </citation>
    <scope>NUCLEOTIDE SEQUENCE</scope>
    <source>
        <strain evidence="3">HSMRA1968</strain>
        <tissue evidence="3">Whole embryos</tissue>
    </source>
</reference>
<dbReference type="PANTHER" id="PTHR10380">
    <property type="entry name" value="CUTICLE PROTEIN"/>
    <property type="match status" value="1"/>
</dbReference>
<dbReference type="Pfam" id="PF00379">
    <property type="entry name" value="Chitin_bind_4"/>
    <property type="match status" value="1"/>
</dbReference>
<dbReference type="AlphaFoldDB" id="A0A9Q0N0Q0"/>
<dbReference type="InterPro" id="IPR050468">
    <property type="entry name" value="Cuticle_Struct_Prot"/>
</dbReference>
<feature type="region of interest" description="Disordered" evidence="2">
    <location>
        <begin position="197"/>
        <end position="221"/>
    </location>
</feature>
<evidence type="ECO:0000256" key="2">
    <source>
        <dbReference type="SAM" id="MobiDB-lite"/>
    </source>
</evidence>
<dbReference type="GO" id="GO:0062129">
    <property type="term" value="C:chitin-based extracellular matrix"/>
    <property type="evidence" value="ECO:0007669"/>
    <property type="project" value="TreeGrafter"/>
</dbReference>
<protein>
    <submittedName>
        <fullName evidence="3">Cuticle protein 6</fullName>
    </submittedName>
</protein>
<name>A0A9Q0N0Q0_9DIPT</name>
<evidence type="ECO:0000313" key="3">
    <source>
        <dbReference type="EMBL" id="KAJ6641553.1"/>
    </source>
</evidence>
<feature type="region of interest" description="Disordered" evidence="2">
    <location>
        <begin position="151"/>
        <end position="182"/>
    </location>
</feature>
<evidence type="ECO:0000256" key="1">
    <source>
        <dbReference type="PROSITE-ProRule" id="PRU00497"/>
    </source>
</evidence>
<sequence length="323" mass="36477">MFGYSDWNQGRLEARNANGEVRGSYQYVDPYGEDVIVNYWSDRLGFHQMDNRPKLVMNPVTETPEVQAARAAHEKAWAAAAAAARLNPDPMSDVYNANSNKLDEEQSEADQAMEIISGVANQQQRFPNLPYNNELQEDEEGAFSHDSIVIESKGEARSNEKLSKLRTENNDEEEEPSNPRGFFYNFDYPVQLILENPDDRQQRSVIAEKSQTSSTNEKSELSAEVAEYKIVKRSENSKSSDDVSDITEDKNKIAEKNLKEISETTQVKAQTGEAQIPVFVKVESEDRPSEVLLKSEMELKSLATNKDVIDAIHDAQIHRKVQA</sequence>
<proteinExistence type="predicted"/>